<dbReference type="RefSeq" id="WP_182155168.1">
    <property type="nucleotide sequence ID" value="NZ_JACEZU010000009.1"/>
</dbReference>
<dbReference type="GO" id="GO:0004866">
    <property type="term" value="F:endopeptidase inhibitor activity"/>
    <property type="evidence" value="ECO:0007669"/>
    <property type="project" value="InterPro"/>
</dbReference>
<dbReference type="SMART" id="SM01359">
    <property type="entry name" value="A2M_N_2"/>
    <property type="match status" value="1"/>
</dbReference>
<dbReference type="Pfam" id="PF07703">
    <property type="entry name" value="A2M_BRD"/>
    <property type="match status" value="1"/>
</dbReference>
<dbReference type="PANTHER" id="PTHR40094:SF1">
    <property type="entry name" value="UBIQUITIN DOMAIN-CONTAINING PROTEIN"/>
    <property type="match status" value="1"/>
</dbReference>
<name>A0A7W2FC28_9BURK</name>
<evidence type="ECO:0000256" key="2">
    <source>
        <dbReference type="SAM" id="MobiDB-lite"/>
    </source>
</evidence>
<dbReference type="InterPro" id="IPR021868">
    <property type="entry name" value="Alpha_2_Macroglob_MG3"/>
</dbReference>
<dbReference type="PANTHER" id="PTHR40094">
    <property type="entry name" value="ALPHA-2-MACROGLOBULIN HOMOLOG"/>
    <property type="match status" value="1"/>
</dbReference>
<dbReference type="Pfam" id="PF11974">
    <property type="entry name" value="bMG3"/>
    <property type="match status" value="1"/>
</dbReference>
<dbReference type="Proteomes" id="UP000573499">
    <property type="component" value="Unassembled WGS sequence"/>
</dbReference>
<dbReference type="Pfam" id="PF17973">
    <property type="entry name" value="bMG10"/>
    <property type="match status" value="1"/>
</dbReference>
<evidence type="ECO:0000256" key="3">
    <source>
        <dbReference type="SAM" id="SignalP"/>
    </source>
</evidence>
<dbReference type="InterPro" id="IPR011625">
    <property type="entry name" value="A2M_N_BRD"/>
</dbReference>
<proteinExistence type="inferred from homology"/>
<feature type="chain" id="PRO_5031529632" evidence="3">
    <location>
        <begin position="27"/>
        <end position="1934"/>
    </location>
</feature>
<feature type="compositionally biased region" description="Acidic residues" evidence="2">
    <location>
        <begin position="841"/>
        <end position="855"/>
    </location>
</feature>
<feature type="domain" description="Alpha-2-macroglobulin" evidence="5">
    <location>
        <begin position="1265"/>
        <end position="1353"/>
    </location>
</feature>
<gene>
    <name evidence="6" type="ORF">H3H39_18295</name>
</gene>
<evidence type="ECO:0000256" key="1">
    <source>
        <dbReference type="ARBA" id="ARBA00010556"/>
    </source>
</evidence>
<dbReference type="Pfam" id="PF01835">
    <property type="entry name" value="MG2"/>
    <property type="match status" value="1"/>
</dbReference>
<evidence type="ECO:0000313" key="7">
    <source>
        <dbReference type="Proteomes" id="UP000573499"/>
    </source>
</evidence>
<keyword evidence="7" id="KW-1185">Reference proteome</keyword>
<comment type="caution">
    <text evidence="6">The sequence shown here is derived from an EMBL/GenBank/DDBJ whole genome shotgun (WGS) entry which is preliminary data.</text>
</comment>
<feature type="domain" description="Alpha-2-macroglobulin bait region" evidence="4">
    <location>
        <begin position="1051"/>
        <end position="1207"/>
    </location>
</feature>
<keyword evidence="3" id="KW-0732">Signal</keyword>
<evidence type="ECO:0000259" key="4">
    <source>
        <dbReference type="SMART" id="SM01359"/>
    </source>
</evidence>
<comment type="similarity">
    <text evidence="1">Belongs to the protease inhibitor I39 (alpha-2-macroglobulin) family. Bacterial alpha-2-macroglobulin subfamily.</text>
</comment>
<accession>A0A7W2FC28</accession>
<sequence length="1934" mass="209757">MPVLRRILALMLLCCAALSLPLAALAAPGVLSFSPGGAAKAVRQVQVRFNTQMVAFGDLALADPFTIDCPEAGSGRWIDGANWSYDFARDLPGGVACRFTLKPGLKNLAGQPLADSAPFGFNTGGPAIVQAMPREGSMVVDEQQVFVLGLDALPREETVTEHAWCRADGINERIPVRVLAGAERDQILAQRKDFTERYLSLYFRARGVVWRATTGVRSKRLEQLPIVVLQCKRRLPADARVALVWGAGIAADSGVANTQDQTLSYKTRPDFTARFSCERLQPKGGCIPFLPVRLDFSAPVRMADALAVRLTGPGGKSYSAAVDKEQKKAEYVSNVTIAGPFPEQSKLMLSLPPALKDDAGRSLLNQGRFPLAVRMDAQPPLVKFPARFGIIEARGDHMLPVTVRNVEPVLAGNVARVEGAPAKDATAKDATVKGAMLRVADQQDQQVMDWLKRLSYGNDSWEPGELYARDMPRALLGGDKDATVDHFTLPKPGGKRAFEVVGIPLRKPGFYVVELASPKLGEALNAKPSPAYVSAAALVTNLVAHFKHGASSSLVWVTSLDKGQPVAGAQVAVRDCAGKLLWQGTSNAQGVASIAQELALSSCRGNDGYFVSARSGGDMTFTLSNWNRGIETWRFNVPTDDFEADNIIAATVFDRTLLRAGETVHMKHFLRRHVEQGIRYVRASDEPRTSNRDWRARRLGVQDRAALPEKMFVIHEGSEQKYELPLRWNANGTAANEWVIPADAKQGWYEIMLGGQSAGRFRVEQFRVPTMKAILQGPKTPAVQASSVDLDVQLSYLSGGGAGGAAVKLRTMVQPKSVQFDDYGDFTFSAGDVRVGKEDDAPVFDEDEGGYDESGDQSASPAAARTRELTLDRAGGARVALDGLTPSPVPRQLVAEMSYQDANGETLTASTGIALWPSAYVIGIQPDGWVMSRAALKFQVVVLDLQGKPVADAPVNVDYFQRENYSHRRRLIGGFYAYENSSEIKALGAACEGRTDSKGLLICEVKAPAAGNLILRARTRDGAGHEAVTNRETWVADGDDWWFKATDNDRIDLLPEKKRYEPGDTASFQLRMPFRAATALVTVEREGVIDTYVRQLSGSAPVFTIPVKPQYAPNVYVSALVVRGRVAGVQPTALVDLGKPAYKLGITPLRVGWSANELKVQVRADKPVYKIRERATVAVKVTRADGKPAPAGAEVALAAVDVGLLELMPNASWELLEAMMGQRSLQVQTATAQMQVVGKRHFGRKAVPAGGGGGKGAGRELFDTLLFWKARVTLDANGEATVQVPLNDSLTAFRIVAVASADADLFGTGRTEVRSTQDLILLSGLPALVREGDKFHAGFTLRNTTEGEVQVDLGASVGGKALAPQKLALAAGQAREIGWDYQAPAGAEELQWDVSAGVHGNDGAVAVAGSADRLRVRQKVVPAVPVRTVQATLLQLEKTNNMTVRLPAGAIPGRGGVQATFSARLGNELPGVREYMRSYPYTCLEQRASRAIALQDRDRWQTLVATLQAHMDADGLLKYFPIMDQGSDSLTAYVLSAADEAAYEIPPELKSRMEEGLLGFVQGKVIRGSALRTADLAVRKLAALEALSRSRPVEARELESFTLAPDLWPTSAVIDWYLILQRSAGLPHHAERMAHVQQVLRTRLNLQGTTMGFSTERNDDWWWLMASPDANANRLLLAVRDDPSWQADMGRLARGALGRQLQGHWRTTVANTWGVLAFEKFTRKFEAVPVTGISSASLAESSKSIAFDKTVAGGSAMLPWPRGEGQLQLEHAGKGKPWVTVQSLAAIPLQKPQSSGYTISRTVTAIERKVPGVWSRGDVYRVHLDLEAQADMTWVVVDDPIPAGASVLGTGLGRDSKILSGGEQRTGWTWPAFEERSFEAFRAYYAFIPKGKWSVEYTVRLNNAGQFVLPPTRVEAMYSPEMFGQSPNAVLGVQ</sequence>
<dbReference type="SMART" id="SM01360">
    <property type="entry name" value="A2M"/>
    <property type="match status" value="1"/>
</dbReference>
<reference evidence="6 7" key="1">
    <citation type="submission" date="2020-07" db="EMBL/GenBank/DDBJ databases">
        <title>Novel species isolated from subtropical streams in China.</title>
        <authorList>
            <person name="Lu H."/>
        </authorList>
    </citation>
    <scope>NUCLEOTIDE SEQUENCE [LARGE SCALE GENOMIC DNA]</scope>
    <source>
        <strain evidence="6 7">LX47W</strain>
    </source>
</reference>
<dbReference type="InterPro" id="IPR001599">
    <property type="entry name" value="Macroglobln_a2"/>
</dbReference>
<organism evidence="6 7">
    <name type="scientific">Rugamonas apoptosis</name>
    <dbReference type="NCBI Taxonomy" id="2758570"/>
    <lineage>
        <taxon>Bacteria</taxon>
        <taxon>Pseudomonadati</taxon>
        <taxon>Pseudomonadota</taxon>
        <taxon>Betaproteobacteria</taxon>
        <taxon>Burkholderiales</taxon>
        <taxon>Oxalobacteraceae</taxon>
        <taxon>Telluria group</taxon>
        <taxon>Rugamonas</taxon>
    </lineage>
</organism>
<dbReference type="InterPro" id="IPR002890">
    <property type="entry name" value="MG2"/>
</dbReference>
<dbReference type="Pfam" id="PF00207">
    <property type="entry name" value="A2M"/>
    <property type="match status" value="1"/>
</dbReference>
<dbReference type="InterPro" id="IPR051802">
    <property type="entry name" value="YfhM-like"/>
</dbReference>
<evidence type="ECO:0000259" key="5">
    <source>
        <dbReference type="SMART" id="SM01360"/>
    </source>
</evidence>
<protein>
    <submittedName>
        <fullName evidence="6">Alpha-2-macroglobulin</fullName>
    </submittedName>
</protein>
<feature type="signal peptide" evidence="3">
    <location>
        <begin position="1"/>
        <end position="26"/>
    </location>
</feature>
<dbReference type="InterPro" id="IPR041246">
    <property type="entry name" value="Bact_MG10"/>
</dbReference>
<evidence type="ECO:0000313" key="6">
    <source>
        <dbReference type="EMBL" id="MBA5688993.1"/>
    </source>
</evidence>
<dbReference type="EMBL" id="JACEZU010000009">
    <property type="protein sequence ID" value="MBA5688993.1"/>
    <property type="molecule type" value="Genomic_DNA"/>
</dbReference>
<feature type="region of interest" description="Disordered" evidence="2">
    <location>
        <begin position="840"/>
        <end position="864"/>
    </location>
</feature>